<keyword evidence="2" id="KW-0325">Glycoprotein</keyword>
<dbReference type="EMBL" id="JBBPBN010000008">
    <property type="protein sequence ID" value="KAK9033097.1"/>
    <property type="molecule type" value="Genomic_DNA"/>
</dbReference>
<protein>
    <recommendedName>
        <fullName evidence="3">PA domain-containing protein</fullName>
    </recommendedName>
</protein>
<dbReference type="Proteomes" id="UP001396334">
    <property type="component" value="Unassembled WGS sequence"/>
</dbReference>
<organism evidence="4 5">
    <name type="scientific">Hibiscus sabdariffa</name>
    <name type="common">roselle</name>
    <dbReference type="NCBI Taxonomy" id="183260"/>
    <lineage>
        <taxon>Eukaryota</taxon>
        <taxon>Viridiplantae</taxon>
        <taxon>Streptophyta</taxon>
        <taxon>Embryophyta</taxon>
        <taxon>Tracheophyta</taxon>
        <taxon>Spermatophyta</taxon>
        <taxon>Magnoliopsida</taxon>
        <taxon>eudicotyledons</taxon>
        <taxon>Gunneridae</taxon>
        <taxon>Pentapetalae</taxon>
        <taxon>rosids</taxon>
        <taxon>malvids</taxon>
        <taxon>Malvales</taxon>
        <taxon>Malvaceae</taxon>
        <taxon>Malvoideae</taxon>
        <taxon>Hibiscus</taxon>
    </lineage>
</organism>
<evidence type="ECO:0000313" key="4">
    <source>
        <dbReference type="EMBL" id="KAK9033097.1"/>
    </source>
</evidence>
<dbReference type="PANTHER" id="PTHR22702:SF1">
    <property type="entry name" value="PROTEASE-ASSOCIATED DOMAIN-CONTAINING PROTEIN 1"/>
    <property type="match status" value="1"/>
</dbReference>
<dbReference type="SUPFAM" id="SSF52025">
    <property type="entry name" value="PA domain"/>
    <property type="match status" value="1"/>
</dbReference>
<accession>A0ABR2T7D5</accession>
<reference evidence="4 5" key="1">
    <citation type="journal article" date="2024" name="G3 (Bethesda)">
        <title>Genome assembly of Hibiscus sabdariffa L. provides insights into metabolisms of medicinal natural products.</title>
        <authorList>
            <person name="Kim T."/>
        </authorList>
    </citation>
    <scope>NUCLEOTIDE SEQUENCE [LARGE SCALE GENOMIC DNA]</scope>
    <source>
        <strain evidence="4">TK-2024</strain>
        <tissue evidence="4">Old leaves</tissue>
    </source>
</reference>
<keyword evidence="5" id="KW-1185">Reference proteome</keyword>
<dbReference type="Gene3D" id="3.50.30.30">
    <property type="match status" value="1"/>
</dbReference>
<comment type="caution">
    <text evidence="4">The sequence shown here is derived from an EMBL/GenBank/DDBJ whole genome shotgun (WGS) entry which is preliminary data.</text>
</comment>
<dbReference type="PANTHER" id="PTHR22702">
    <property type="entry name" value="PROTEASE-ASSOCIATED DOMAIN-CONTAINING PROTEIN"/>
    <property type="match status" value="1"/>
</dbReference>
<proteinExistence type="predicted"/>
<evidence type="ECO:0000256" key="1">
    <source>
        <dbReference type="ARBA" id="ARBA00022729"/>
    </source>
</evidence>
<evidence type="ECO:0000313" key="5">
    <source>
        <dbReference type="Proteomes" id="UP001396334"/>
    </source>
</evidence>
<feature type="domain" description="PA" evidence="3">
    <location>
        <begin position="17"/>
        <end position="119"/>
    </location>
</feature>
<evidence type="ECO:0000259" key="3">
    <source>
        <dbReference type="Pfam" id="PF02225"/>
    </source>
</evidence>
<gene>
    <name evidence="4" type="ORF">V6N11_018135</name>
</gene>
<sequence>MDCVSEKLMGKVYNGEVQLEVVYPKANQGACQVFDDVTLFKSKPDGFPTFLLVNHGDCFFTLMPWNAQKAGVASILVAKNQGEPLITMDIHEKEKANVEYLQNITIHLILISKPLGDSLKAAITDGKMDKSS</sequence>
<dbReference type="InterPro" id="IPR046450">
    <property type="entry name" value="PA_dom_sf"/>
</dbReference>
<dbReference type="Pfam" id="PF02225">
    <property type="entry name" value="PA"/>
    <property type="match status" value="1"/>
</dbReference>
<evidence type="ECO:0000256" key="2">
    <source>
        <dbReference type="ARBA" id="ARBA00023180"/>
    </source>
</evidence>
<name>A0ABR2T7D5_9ROSI</name>
<keyword evidence="1" id="KW-0732">Signal</keyword>
<dbReference type="InterPro" id="IPR003137">
    <property type="entry name" value="PA_domain"/>
</dbReference>